<feature type="domain" description="Chalcone isomerase" evidence="2">
    <location>
        <begin position="270"/>
        <end position="441"/>
    </location>
</feature>
<dbReference type="EMBL" id="JBJKBG010000003">
    <property type="protein sequence ID" value="KAL3744577.1"/>
    <property type="molecule type" value="Genomic_DNA"/>
</dbReference>
<gene>
    <name evidence="3" type="ORF">ACJRO7_013792</name>
</gene>
<dbReference type="SUPFAM" id="SSF54626">
    <property type="entry name" value="Chalcone isomerase"/>
    <property type="match status" value="1"/>
</dbReference>
<organism evidence="3 4">
    <name type="scientific">Eucalyptus globulus</name>
    <name type="common">Tasmanian blue gum</name>
    <dbReference type="NCBI Taxonomy" id="34317"/>
    <lineage>
        <taxon>Eukaryota</taxon>
        <taxon>Viridiplantae</taxon>
        <taxon>Streptophyta</taxon>
        <taxon>Embryophyta</taxon>
        <taxon>Tracheophyta</taxon>
        <taxon>Spermatophyta</taxon>
        <taxon>Magnoliopsida</taxon>
        <taxon>eudicotyledons</taxon>
        <taxon>Gunneridae</taxon>
        <taxon>Pentapetalae</taxon>
        <taxon>rosids</taxon>
        <taxon>malvids</taxon>
        <taxon>Myrtales</taxon>
        <taxon>Myrtaceae</taxon>
        <taxon>Myrtoideae</taxon>
        <taxon>Eucalypteae</taxon>
        <taxon>Eucalyptus</taxon>
    </lineage>
</organism>
<comment type="caution">
    <text evidence="3">The sequence shown here is derived from an EMBL/GenBank/DDBJ whole genome shotgun (WGS) entry which is preliminary data.</text>
</comment>
<proteinExistence type="inferred from homology"/>
<dbReference type="InterPro" id="IPR016089">
    <property type="entry name" value="Chalcone_isomerase_bundle_sf"/>
</dbReference>
<reference evidence="3 4" key="1">
    <citation type="submission" date="2024-11" db="EMBL/GenBank/DDBJ databases">
        <title>Chromosome-level genome assembly of Eucalyptus globulus Labill. provides insights into its genome evolution.</title>
        <authorList>
            <person name="Li X."/>
        </authorList>
    </citation>
    <scope>NUCLEOTIDE SEQUENCE [LARGE SCALE GENOMIC DNA]</scope>
    <source>
        <strain evidence="3">CL2024</strain>
        <tissue evidence="3">Fresh tender leaves</tissue>
    </source>
</reference>
<sequence>MPHESRFFFANEGEQIKGLRHPSAEFSKIDQSMRNNRLSFKDLNGGSPYILPTEPFLLHSLGCHIRSQISSLVDNSLHQTRSMHVPGSVALQETFHSISRVTNAIVYWFASGNASNLGQRIVGNLPGSESGSCKFATLVRQISSGASSKEFVSPELFNRIASFILRHLSKETDKLRSFPMLSIAAVLVPPFGTLSSKVLDVLPGSGDVRSHNCLDQRPCEVESRGCSGLSVPDLYWKEHAVEPRTGIEFPMILDSIPAGERNSNLNSKILVGTGSRSMKIIKIKSLKLYAFGFYIHPYSVCKKLGTKYSSMPISEVNKCQTFYEDLLREDIDMTVRLVVNCNGMKFNTVRDAFEKSIRARLLKTNPNTDYHCLSKFGSIFTRDVPLPMGTTIDFHRTADGNLITEIGGNKIGSVQSRDLCRAFFDMYIGDLPVSELAKDEIGKNVADIIMRC</sequence>
<evidence type="ECO:0000256" key="1">
    <source>
        <dbReference type="ARBA" id="ARBA00007166"/>
    </source>
</evidence>
<dbReference type="InterPro" id="IPR036298">
    <property type="entry name" value="Chalcone_isomerase_sf"/>
</dbReference>
<dbReference type="Pfam" id="PF16035">
    <property type="entry name" value="Chalcone_2"/>
    <property type="match status" value="1"/>
</dbReference>
<dbReference type="Gene3D" id="1.10.890.20">
    <property type="match status" value="1"/>
</dbReference>
<evidence type="ECO:0000313" key="4">
    <source>
        <dbReference type="Proteomes" id="UP001634007"/>
    </source>
</evidence>
<dbReference type="PANTHER" id="PTHR47284:SF3">
    <property type="entry name" value="FATTY-ACID-BINDING PROTEIN 2"/>
    <property type="match status" value="1"/>
</dbReference>
<protein>
    <recommendedName>
        <fullName evidence="2">Chalcone isomerase domain-containing protein</fullName>
    </recommendedName>
</protein>
<accession>A0ABD3L428</accession>
<dbReference type="AlphaFoldDB" id="A0ABD3L428"/>
<keyword evidence="4" id="KW-1185">Reference proteome</keyword>
<dbReference type="Gene3D" id="3.50.70.10">
    <property type="match status" value="1"/>
</dbReference>
<dbReference type="PANTHER" id="PTHR47284">
    <property type="entry name" value="FATTY-ACID-BINDING PROTEIN 2"/>
    <property type="match status" value="1"/>
</dbReference>
<dbReference type="InterPro" id="IPR016088">
    <property type="entry name" value="Chalcone_isomerase_3-sand"/>
</dbReference>
<evidence type="ECO:0000313" key="3">
    <source>
        <dbReference type="EMBL" id="KAL3744577.1"/>
    </source>
</evidence>
<dbReference type="InterPro" id="IPR016087">
    <property type="entry name" value="Chalcone_isomerase"/>
</dbReference>
<dbReference type="Proteomes" id="UP001634007">
    <property type="component" value="Unassembled WGS sequence"/>
</dbReference>
<comment type="similarity">
    <text evidence="1">Belongs to the chalcone isomerase family.</text>
</comment>
<name>A0ABD3L428_EUCGL</name>
<evidence type="ECO:0000259" key="2">
    <source>
        <dbReference type="Pfam" id="PF16035"/>
    </source>
</evidence>